<protein>
    <submittedName>
        <fullName evidence="3">Uncharacterized protein</fullName>
    </submittedName>
</protein>
<comment type="similarity">
    <text evidence="1">Belongs to the DRM1/ARP family.</text>
</comment>
<comment type="caution">
    <text evidence="3">The sequence shown here is derived from an EMBL/GenBank/DDBJ whole genome shotgun (WGS) entry which is preliminary data.</text>
</comment>
<feature type="non-terminal residue" evidence="3">
    <location>
        <position position="86"/>
    </location>
</feature>
<dbReference type="PANTHER" id="PTHR33565">
    <property type="entry name" value="DORMANCY-ASSOCIATED PROTEIN 1"/>
    <property type="match status" value="1"/>
</dbReference>
<dbReference type="EMBL" id="JAHRHJ020000002">
    <property type="protein sequence ID" value="KAH9324913.1"/>
    <property type="molecule type" value="Genomic_DNA"/>
</dbReference>
<proteinExistence type="inferred from homology"/>
<dbReference type="InterPro" id="IPR008406">
    <property type="entry name" value="DRM/ARP"/>
</dbReference>
<name>A0AA38GN40_TAXCH</name>
<dbReference type="Pfam" id="PF05564">
    <property type="entry name" value="Auxin_repressed"/>
    <property type="match status" value="1"/>
</dbReference>
<evidence type="ECO:0000313" key="3">
    <source>
        <dbReference type="EMBL" id="KAH9324913.1"/>
    </source>
</evidence>
<evidence type="ECO:0000256" key="2">
    <source>
        <dbReference type="SAM" id="MobiDB-lite"/>
    </source>
</evidence>
<dbReference type="PANTHER" id="PTHR33565:SF20">
    <property type="entry name" value="DORMANCY-ASSOCIATED PROTEIN HOMOLOG 4"/>
    <property type="match status" value="1"/>
</dbReference>
<feature type="compositionally biased region" description="Polar residues" evidence="2">
    <location>
        <begin position="48"/>
        <end position="64"/>
    </location>
</feature>
<dbReference type="OMA" id="RAPCNWE"/>
<dbReference type="Proteomes" id="UP000824469">
    <property type="component" value="Unassembled WGS sequence"/>
</dbReference>
<organism evidence="3 4">
    <name type="scientific">Taxus chinensis</name>
    <name type="common">Chinese yew</name>
    <name type="synonym">Taxus wallichiana var. chinensis</name>
    <dbReference type="NCBI Taxonomy" id="29808"/>
    <lineage>
        <taxon>Eukaryota</taxon>
        <taxon>Viridiplantae</taxon>
        <taxon>Streptophyta</taxon>
        <taxon>Embryophyta</taxon>
        <taxon>Tracheophyta</taxon>
        <taxon>Spermatophyta</taxon>
        <taxon>Pinopsida</taxon>
        <taxon>Pinidae</taxon>
        <taxon>Conifers II</taxon>
        <taxon>Cupressales</taxon>
        <taxon>Taxaceae</taxon>
        <taxon>Taxus</taxon>
    </lineage>
</organism>
<accession>A0AA38GN40</accession>
<gene>
    <name evidence="3" type="ORF">KI387_005091</name>
</gene>
<evidence type="ECO:0000256" key="1">
    <source>
        <dbReference type="ARBA" id="ARBA00010502"/>
    </source>
</evidence>
<feature type="region of interest" description="Disordered" evidence="2">
    <location>
        <begin position="18"/>
        <end position="86"/>
    </location>
</feature>
<keyword evidence="4" id="KW-1185">Reference proteome</keyword>
<evidence type="ECO:0000313" key="4">
    <source>
        <dbReference type="Proteomes" id="UP000824469"/>
    </source>
</evidence>
<reference evidence="3 4" key="1">
    <citation type="journal article" date="2021" name="Nat. Plants">
        <title>The Taxus genome provides insights into paclitaxel biosynthesis.</title>
        <authorList>
            <person name="Xiong X."/>
            <person name="Gou J."/>
            <person name="Liao Q."/>
            <person name="Li Y."/>
            <person name="Zhou Q."/>
            <person name="Bi G."/>
            <person name="Li C."/>
            <person name="Du R."/>
            <person name="Wang X."/>
            <person name="Sun T."/>
            <person name="Guo L."/>
            <person name="Liang H."/>
            <person name="Lu P."/>
            <person name="Wu Y."/>
            <person name="Zhang Z."/>
            <person name="Ro D.K."/>
            <person name="Shang Y."/>
            <person name="Huang S."/>
            <person name="Yan J."/>
        </authorList>
    </citation>
    <scope>NUCLEOTIDE SEQUENCE [LARGE SCALE GENOMIC DNA]</scope>
    <source>
        <strain evidence="3">Ta-2019</strain>
    </source>
</reference>
<feature type="compositionally biased region" description="Low complexity" evidence="2">
    <location>
        <begin position="74"/>
        <end position="86"/>
    </location>
</feature>
<dbReference type="AlphaFoldDB" id="A0AA38GN40"/>
<sequence>MGLLDQLWDDVVAGPAPLRGLGKFRKSTSINTKSLPEGGGEDAETGRVTKSITIAKQYNRSLSMDDSPVPSPSSPVACSSPSSPSS</sequence>